<evidence type="ECO:0000313" key="1">
    <source>
        <dbReference type="EMBL" id="AXT46768.1"/>
    </source>
</evidence>
<reference evidence="1 2" key="1">
    <citation type="submission" date="2018-08" db="EMBL/GenBank/DDBJ databases">
        <title>Complete genome sequence of JP2-74.</title>
        <authorList>
            <person name="Wu L."/>
        </authorList>
    </citation>
    <scope>NUCLEOTIDE SEQUENCE [LARGE SCALE GENOMIC DNA]</scope>
    <source>
        <strain evidence="1 2">JP2-74</strain>
    </source>
</reference>
<proteinExistence type="predicted"/>
<dbReference type="Proteomes" id="UP000259465">
    <property type="component" value="Chromosome"/>
</dbReference>
<protein>
    <submittedName>
        <fullName evidence="1">Uncharacterized protein</fullName>
    </submittedName>
</protein>
<dbReference type="AlphaFoldDB" id="A0AAD0RXM6"/>
<organism evidence="1 2">
    <name type="scientific">Chromobacterium rhizoryzae</name>
    <dbReference type="NCBI Taxonomy" id="1778675"/>
    <lineage>
        <taxon>Bacteria</taxon>
        <taxon>Pseudomonadati</taxon>
        <taxon>Pseudomonadota</taxon>
        <taxon>Betaproteobacteria</taxon>
        <taxon>Neisseriales</taxon>
        <taxon>Chromobacteriaceae</taxon>
        <taxon>Chromobacterium</taxon>
    </lineage>
</organism>
<evidence type="ECO:0000313" key="2">
    <source>
        <dbReference type="Proteomes" id="UP000259465"/>
    </source>
</evidence>
<dbReference type="EMBL" id="CP031968">
    <property type="protein sequence ID" value="AXT46768.1"/>
    <property type="molecule type" value="Genomic_DNA"/>
</dbReference>
<accession>A0AAD0RXM6</accession>
<dbReference type="RefSeq" id="WP_043590637.1">
    <property type="nucleotide sequence ID" value="NZ_CP031968.1"/>
</dbReference>
<keyword evidence="2" id="KW-1185">Reference proteome</keyword>
<dbReference type="GeneID" id="58560065"/>
<sequence>MTPFSPSTFAKPPPAAQLRQLSQTLDACALALNCFSQLRSTLTAIQAQTTPSSHQHLLACLSLEVLDNYAAQLRHINATAQNEHQSLSPT</sequence>
<dbReference type="KEGG" id="crz:D1345_11445"/>
<name>A0AAD0RXM6_9NEIS</name>
<gene>
    <name evidence="1" type="ORF">D1345_11445</name>
</gene>